<accession>A0ACB6Z195</accession>
<dbReference type="EMBL" id="MU118223">
    <property type="protein sequence ID" value="KAF9643446.1"/>
    <property type="molecule type" value="Genomic_DNA"/>
</dbReference>
<sequence length="117" mass="13151">MVRKLYERHASPMARIVHGLPDSWDPAIVTMVYHCMTVAWPPCGRFIAIFNGRSRAEIRDAAALKQLAILKLPGGYVDKLVFSPDARLLTSSTSYPMKFISWDLQTGVMNNVRGFNP</sequence>
<evidence type="ECO:0000313" key="1">
    <source>
        <dbReference type="EMBL" id="KAF9643446.1"/>
    </source>
</evidence>
<organism evidence="1 2">
    <name type="scientific">Thelephora ganbajun</name>
    <name type="common">Ganba fungus</name>
    <dbReference type="NCBI Taxonomy" id="370292"/>
    <lineage>
        <taxon>Eukaryota</taxon>
        <taxon>Fungi</taxon>
        <taxon>Dikarya</taxon>
        <taxon>Basidiomycota</taxon>
        <taxon>Agaricomycotina</taxon>
        <taxon>Agaricomycetes</taxon>
        <taxon>Thelephorales</taxon>
        <taxon>Thelephoraceae</taxon>
        <taxon>Thelephora</taxon>
    </lineage>
</organism>
<evidence type="ECO:0000313" key="2">
    <source>
        <dbReference type="Proteomes" id="UP000886501"/>
    </source>
</evidence>
<name>A0ACB6Z195_THEGA</name>
<gene>
    <name evidence="1" type="ORF">BDM02DRAFT_3123447</name>
</gene>
<protein>
    <submittedName>
        <fullName evidence="1">Uncharacterized protein</fullName>
    </submittedName>
</protein>
<reference evidence="1" key="1">
    <citation type="submission" date="2019-10" db="EMBL/GenBank/DDBJ databases">
        <authorList>
            <consortium name="DOE Joint Genome Institute"/>
            <person name="Kuo A."/>
            <person name="Miyauchi S."/>
            <person name="Kiss E."/>
            <person name="Drula E."/>
            <person name="Kohler A."/>
            <person name="Sanchez-Garcia M."/>
            <person name="Andreopoulos B."/>
            <person name="Barry K.W."/>
            <person name="Bonito G."/>
            <person name="Buee M."/>
            <person name="Carver A."/>
            <person name="Chen C."/>
            <person name="Cichocki N."/>
            <person name="Clum A."/>
            <person name="Culley D."/>
            <person name="Crous P.W."/>
            <person name="Fauchery L."/>
            <person name="Girlanda M."/>
            <person name="Hayes R."/>
            <person name="Keri Z."/>
            <person name="Labutti K."/>
            <person name="Lipzen A."/>
            <person name="Lombard V."/>
            <person name="Magnuson J."/>
            <person name="Maillard F."/>
            <person name="Morin E."/>
            <person name="Murat C."/>
            <person name="Nolan M."/>
            <person name="Ohm R."/>
            <person name="Pangilinan J."/>
            <person name="Pereira M."/>
            <person name="Perotto S."/>
            <person name="Peter M."/>
            <person name="Riley R."/>
            <person name="Sitrit Y."/>
            <person name="Stielow B."/>
            <person name="Szollosi G."/>
            <person name="Zifcakova L."/>
            <person name="Stursova M."/>
            <person name="Spatafora J.W."/>
            <person name="Tedersoo L."/>
            <person name="Vaario L.-M."/>
            <person name="Yamada A."/>
            <person name="Yan M."/>
            <person name="Wang P."/>
            <person name="Xu J."/>
            <person name="Bruns T."/>
            <person name="Baldrian P."/>
            <person name="Vilgalys R."/>
            <person name="Henrissat B."/>
            <person name="Grigoriev I.V."/>
            <person name="Hibbett D."/>
            <person name="Nagy L.G."/>
            <person name="Martin F.M."/>
        </authorList>
    </citation>
    <scope>NUCLEOTIDE SEQUENCE</scope>
    <source>
        <strain evidence="1">P2</strain>
    </source>
</reference>
<dbReference type="Proteomes" id="UP000886501">
    <property type="component" value="Unassembled WGS sequence"/>
</dbReference>
<reference evidence="1" key="2">
    <citation type="journal article" date="2020" name="Nat. Commun.">
        <title>Large-scale genome sequencing of mycorrhizal fungi provides insights into the early evolution of symbiotic traits.</title>
        <authorList>
            <person name="Miyauchi S."/>
            <person name="Kiss E."/>
            <person name="Kuo A."/>
            <person name="Drula E."/>
            <person name="Kohler A."/>
            <person name="Sanchez-Garcia M."/>
            <person name="Morin E."/>
            <person name="Andreopoulos B."/>
            <person name="Barry K.W."/>
            <person name="Bonito G."/>
            <person name="Buee M."/>
            <person name="Carver A."/>
            <person name="Chen C."/>
            <person name="Cichocki N."/>
            <person name="Clum A."/>
            <person name="Culley D."/>
            <person name="Crous P.W."/>
            <person name="Fauchery L."/>
            <person name="Girlanda M."/>
            <person name="Hayes R.D."/>
            <person name="Keri Z."/>
            <person name="LaButti K."/>
            <person name="Lipzen A."/>
            <person name="Lombard V."/>
            <person name="Magnuson J."/>
            <person name="Maillard F."/>
            <person name="Murat C."/>
            <person name="Nolan M."/>
            <person name="Ohm R.A."/>
            <person name="Pangilinan J."/>
            <person name="Pereira M.F."/>
            <person name="Perotto S."/>
            <person name="Peter M."/>
            <person name="Pfister S."/>
            <person name="Riley R."/>
            <person name="Sitrit Y."/>
            <person name="Stielow J.B."/>
            <person name="Szollosi G."/>
            <person name="Zifcakova L."/>
            <person name="Stursova M."/>
            <person name="Spatafora J.W."/>
            <person name="Tedersoo L."/>
            <person name="Vaario L.M."/>
            <person name="Yamada A."/>
            <person name="Yan M."/>
            <person name="Wang P."/>
            <person name="Xu J."/>
            <person name="Bruns T."/>
            <person name="Baldrian P."/>
            <person name="Vilgalys R."/>
            <person name="Dunand C."/>
            <person name="Henrissat B."/>
            <person name="Grigoriev I.V."/>
            <person name="Hibbett D."/>
            <person name="Nagy L.G."/>
            <person name="Martin F.M."/>
        </authorList>
    </citation>
    <scope>NUCLEOTIDE SEQUENCE</scope>
    <source>
        <strain evidence="1">P2</strain>
    </source>
</reference>
<proteinExistence type="predicted"/>
<comment type="caution">
    <text evidence="1">The sequence shown here is derived from an EMBL/GenBank/DDBJ whole genome shotgun (WGS) entry which is preliminary data.</text>
</comment>
<keyword evidence="2" id="KW-1185">Reference proteome</keyword>